<feature type="domain" description="Tetrapyrrole methylase" evidence="8">
    <location>
        <begin position="3"/>
        <end position="135"/>
    </location>
</feature>
<dbReference type="SUPFAM" id="SSF53790">
    <property type="entry name" value="Tetrapyrrole methylase"/>
    <property type="match status" value="1"/>
</dbReference>
<feature type="compositionally biased region" description="Polar residues" evidence="7">
    <location>
        <begin position="161"/>
        <end position="170"/>
    </location>
</feature>
<dbReference type="UniPathway" id="UPA00148"/>
<keyword evidence="4" id="KW-0489">Methyltransferase</keyword>
<dbReference type="InterPro" id="IPR014777">
    <property type="entry name" value="4pyrrole_Mease_sub1"/>
</dbReference>
<accession>A0A0F9FF29</accession>
<dbReference type="EMBL" id="LAZR01030688">
    <property type="protein sequence ID" value="KKL55860.1"/>
    <property type="molecule type" value="Genomic_DNA"/>
</dbReference>
<reference evidence="9" key="1">
    <citation type="journal article" date="2015" name="Nature">
        <title>Complex archaea that bridge the gap between prokaryotes and eukaryotes.</title>
        <authorList>
            <person name="Spang A."/>
            <person name="Saw J.H."/>
            <person name="Jorgensen S.L."/>
            <person name="Zaremba-Niedzwiedzka K."/>
            <person name="Martijn J."/>
            <person name="Lind A.E."/>
            <person name="van Eijk R."/>
            <person name="Schleper C."/>
            <person name="Guy L."/>
            <person name="Ettema T.J."/>
        </authorList>
    </citation>
    <scope>NUCLEOTIDE SEQUENCE</scope>
</reference>
<keyword evidence="5" id="KW-0808">Transferase</keyword>
<dbReference type="GO" id="GO:0009236">
    <property type="term" value="P:cobalamin biosynthetic process"/>
    <property type="evidence" value="ECO:0007669"/>
    <property type="project" value="UniProtKB-UniPathway"/>
</dbReference>
<feature type="region of interest" description="Disordered" evidence="7">
    <location>
        <begin position="161"/>
        <end position="188"/>
    </location>
</feature>
<keyword evidence="3" id="KW-0169">Cobalamin biosynthesis</keyword>
<dbReference type="GO" id="GO:0046026">
    <property type="term" value="F:precorrin-4 C11-methyltransferase activity"/>
    <property type="evidence" value="ECO:0007669"/>
    <property type="project" value="InterPro"/>
</dbReference>
<evidence type="ECO:0000256" key="2">
    <source>
        <dbReference type="ARBA" id="ARBA00005879"/>
    </source>
</evidence>
<dbReference type="PANTHER" id="PTHR45790:SF4">
    <property type="entry name" value="COBALT-PRECORRIN-4 C(11)-METHYLTRANSFERASE"/>
    <property type="match status" value="1"/>
</dbReference>
<dbReference type="CDD" id="cd11641">
    <property type="entry name" value="Precorrin-4_C11-MT"/>
    <property type="match status" value="1"/>
</dbReference>
<dbReference type="GO" id="GO:0032259">
    <property type="term" value="P:methylation"/>
    <property type="evidence" value="ECO:0007669"/>
    <property type="project" value="UniProtKB-KW"/>
</dbReference>
<name>A0A0F9FF29_9ZZZZ</name>
<feature type="compositionally biased region" description="Basic and acidic residues" evidence="7">
    <location>
        <begin position="171"/>
        <end position="188"/>
    </location>
</feature>
<dbReference type="InterPro" id="IPR035996">
    <property type="entry name" value="4pyrrol_Methylase_sf"/>
</dbReference>
<keyword evidence="6" id="KW-0949">S-adenosyl-L-methionine</keyword>
<comment type="caution">
    <text evidence="9">The sequence shown here is derived from an EMBL/GenBank/DDBJ whole genome shotgun (WGS) entry which is preliminary data.</text>
</comment>
<dbReference type="PROSITE" id="PS00840">
    <property type="entry name" value="SUMT_2"/>
    <property type="match status" value="1"/>
</dbReference>
<feature type="non-terminal residue" evidence="9">
    <location>
        <position position="1"/>
    </location>
</feature>
<dbReference type="Pfam" id="PF00590">
    <property type="entry name" value="TP_methylase"/>
    <property type="match status" value="1"/>
</dbReference>
<evidence type="ECO:0000256" key="3">
    <source>
        <dbReference type="ARBA" id="ARBA00022573"/>
    </source>
</evidence>
<sequence>LPVVRLHTGDISFYSAISEQIDRLRELDVPFEVIPGVSSVGAAAAAIGQELTIPEVSQSVIHTRMAGRTPVPEAESIRSLASHKALMAIFLSVSMMEKLAGELVAGAYSEDTPVAVVERASWPGERVVRGTVGDIAAKVREAGIKKTALIFVGDSLRASIENTGENTGKNTGKESKLYNKDFKHGYRK</sequence>
<evidence type="ECO:0000256" key="7">
    <source>
        <dbReference type="SAM" id="MobiDB-lite"/>
    </source>
</evidence>
<proteinExistence type="inferred from homology"/>
<protein>
    <recommendedName>
        <fullName evidence="8">Tetrapyrrole methylase domain-containing protein</fullName>
    </recommendedName>
</protein>
<evidence type="ECO:0000313" key="9">
    <source>
        <dbReference type="EMBL" id="KKL55860.1"/>
    </source>
</evidence>
<dbReference type="AlphaFoldDB" id="A0A0F9FF29"/>
<evidence type="ECO:0000256" key="4">
    <source>
        <dbReference type="ARBA" id="ARBA00022603"/>
    </source>
</evidence>
<dbReference type="Gene3D" id="3.40.1010.10">
    <property type="entry name" value="Cobalt-precorrin-4 Transmethylase, Domain 1"/>
    <property type="match status" value="1"/>
</dbReference>
<dbReference type="InterPro" id="IPR050161">
    <property type="entry name" value="Siro_Cobalamin_biosynth"/>
</dbReference>
<comment type="similarity">
    <text evidence="2">Belongs to the precorrin methyltransferase family.</text>
</comment>
<organism evidence="9">
    <name type="scientific">marine sediment metagenome</name>
    <dbReference type="NCBI Taxonomy" id="412755"/>
    <lineage>
        <taxon>unclassified sequences</taxon>
        <taxon>metagenomes</taxon>
        <taxon>ecological metagenomes</taxon>
    </lineage>
</organism>
<evidence type="ECO:0000256" key="1">
    <source>
        <dbReference type="ARBA" id="ARBA00004953"/>
    </source>
</evidence>
<dbReference type="PANTHER" id="PTHR45790">
    <property type="entry name" value="SIROHEME SYNTHASE-RELATED"/>
    <property type="match status" value="1"/>
</dbReference>
<dbReference type="InterPro" id="IPR006362">
    <property type="entry name" value="Cbl_synth_CobM/CibF"/>
</dbReference>
<gene>
    <name evidence="9" type="ORF">LCGC14_2251200</name>
</gene>
<evidence type="ECO:0000259" key="8">
    <source>
        <dbReference type="Pfam" id="PF00590"/>
    </source>
</evidence>
<dbReference type="Gene3D" id="3.30.950.10">
    <property type="entry name" value="Methyltransferase, Cobalt-precorrin-4 Transmethylase, Domain 2"/>
    <property type="match status" value="1"/>
</dbReference>
<evidence type="ECO:0000256" key="5">
    <source>
        <dbReference type="ARBA" id="ARBA00022679"/>
    </source>
</evidence>
<evidence type="ECO:0000256" key="6">
    <source>
        <dbReference type="ARBA" id="ARBA00022691"/>
    </source>
</evidence>
<comment type="pathway">
    <text evidence="1">Cofactor biosynthesis; adenosylcobalamin biosynthesis.</text>
</comment>
<dbReference type="InterPro" id="IPR000878">
    <property type="entry name" value="4pyrrol_Mease"/>
</dbReference>
<dbReference type="InterPro" id="IPR003043">
    <property type="entry name" value="Uropor_MeTrfase_CS"/>
</dbReference>
<dbReference type="InterPro" id="IPR014776">
    <property type="entry name" value="4pyrrole_Mease_sub2"/>
</dbReference>